<dbReference type="PIRSF" id="PIRSF028744">
    <property type="entry name" value="Addict_mod_HI1419"/>
    <property type="match status" value="1"/>
</dbReference>
<reference evidence="2" key="1">
    <citation type="submission" date="2016-03" db="EMBL/GenBank/DDBJ databases">
        <authorList>
            <person name="Ma C."/>
            <person name="Zhou S."/>
            <person name="Yang G."/>
        </authorList>
    </citation>
    <scope>NUCLEOTIDE SEQUENCE [LARGE SCALE GENOMIC DNA]</scope>
    <source>
        <strain evidence="2">SgZ-1</strain>
    </source>
</reference>
<accession>A0A140ID98</accession>
<name>A0A140ID98_9RHOO</name>
<keyword evidence="2" id="KW-1185">Reference proteome</keyword>
<dbReference type="KEGG" id="thu:AC731_001420"/>
<protein>
    <submittedName>
        <fullName evidence="1">Addiction module protein</fullName>
    </submittedName>
</protein>
<dbReference type="AlphaFoldDB" id="A0A140ID98"/>
<dbReference type="PANTHER" id="PTHR41791">
    <property type="entry name" value="SSL7039 PROTEIN"/>
    <property type="match status" value="1"/>
</dbReference>
<evidence type="ECO:0000313" key="2">
    <source>
        <dbReference type="Proteomes" id="UP000036902"/>
    </source>
</evidence>
<dbReference type="RefSeq" id="WP_048708800.1">
    <property type="nucleotide sequence ID" value="NZ_CP014646.1"/>
</dbReference>
<dbReference type="STRING" id="1134435.AC731_001420"/>
<dbReference type="NCBIfam" id="TIGR02683">
    <property type="entry name" value="upstrm_HI1419"/>
    <property type="match status" value="1"/>
</dbReference>
<dbReference type="InterPro" id="IPR014056">
    <property type="entry name" value="TypeIITA-like_toxin_pred"/>
</dbReference>
<dbReference type="PANTHER" id="PTHR41791:SF1">
    <property type="entry name" value="SSL7039 PROTEIN"/>
    <property type="match status" value="1"/>
</dbReference>
<sequence>MSYQIKELLLDDGDSPFAQWFGSLEAVAAAKVRVAVSRMEQGNLSNVEWFRGIGEYKIDWGPGLRIYLAKDGLKIIILIGGGTKKRQQQDIEQAVALWEDYKRRKASTSKGAK</sequence>
<proteinExistence type="predicted"/>
<gene>
    <name evidence="1" type="ORF">AC731_001420</name>
</gene>
<evidence type="ECO:0000313" key="1">
    <source>
        <dbReference type="EMBL" id="AMO35723.1"/>
    </source>
</evidence>
<organism evidence="1 2">
    <name type="scientific">Thauera humireducens</name>
    <dbReference type="NCBI Taxonomy" id="1134435"/>
    <lineage>
        <taxon>Bacteria</taxon>
        <taxon>Pseudomonadati</taxon>
        <taxon>Pseudomonadota</taxon>
        <taxon>Betaproteobacteria</taxon>
        <taxon>Rhodocyclales</taxon>
        <taxon>Zoogloeaceae</taxon>
        <taxon>Thauera</taxon>
    </lineage>
</organism>
<dbReference type="Proteomes" id="UP000036902">
    <property type="component" value="Chromosome"/>
</dbReference>
<dbReference type="EMBL" id="CP014646">
    <property type="protein sequence ID" value="AMO35723.1"/>
    <property type="molecule type" value="Genomic_DNA"/>
</dbReference>